<dbReference type="NCBIfam" id="TIGR02385">
    <property type="entry name" value="RelE_StbE"/>
    <property type="match status" value="1"/>
</dbReference>
<organism evidence="3 4">
    <name type="scientific">Methylomonas defluvii</name>
    <dbReference type="NCBI Taxonomy" id="3045149"/>
    <lineage>
        <taxon>Bacteria</taxon>
        <taxon>Pseudomonadati</taxon>
        <taxon>Pseudomonadota</taxon>
        <taxon>Gammaproteobacteria</taxon>
        <taxon>Methylococcales</taxon>
        <taxon>Methylococcaceae</taxon>
        <taxon>Methylomonas</taxon>
    </lineage>
</organism>
<dbReference type="PANTHER" id="PTHR35601:SF1">
    <property type="entry name" value="TOXIN RELE"/>
    <property type="match status" value="1"/>
</dbReference>
<proteinExistence type="inferred from homology"/>
<sequence>MGYRVEFTPKVAKQFAKLDATTKKRLQDYWLKLQVLDDPRANGKALQGPLAGLWRYRVGDYRILARIVDDRLLILVVGLDHRSSVYN</sequence>
<accession>A0ABU4UGX1</accession>
<dbReference type="Pfam" id="PF05016">
    <property type="entry name" value="ParE_toxin"/>
    <property type="match status" value="1"/>
</dbReference>
<dbReference type="RefSeq" id="WP_033156961.1">
    <property type="nucleotide sequence ID" value="NZ_JAXARY010000014.1"/>
</dbReference>
<comment type="caution">
    <text evidence="3">The sequence shown here is derived from an EMBL/GenBank/DDBJ whole genome shotgun (WGS) entry which is preliminary data.</text>
</comment>
<evidence type="ECO:0000313" key="3">
    <source>
        <dbReference type="EMBL" id="MDX8128676.1"/>
    </source>
</evidence>
<keyword evidence="4" id="KW-1185">Reference proteome</keyword>
<evidence type="ECO:0000256" key="1">
    <source>
        <dbReference type="ARBA" id="ARBA00006226"/>
    </source>
</evidence>
<protein>
    <submittedName>
        <fullName evidence="3">Type II toxin-antitoxin system RelE/ParE family toxin</fullName>
    </submittedName>
</protein>
<reference evidence="3 4" key="1">
    <citation type="submission" date="2023-11" db="EMBL/GenBank/DDBJ databases">
        <authorList>
            <person name="Ouyang M.-Y."/>
        </authorList>
    </citation>
    <scope>NUCLEOTIDE SEQUENCE [LARGE SCALE GENOMIC DNA]</scope>
    <source>
        <strain evidence="3 4">OY6</strain>
    </source>
</reference>
<keyword evidence="2" id="KW-1277">Toxin-antitoxin system</keyword>
<dbReference type="InterPro" id="IPR035093">
    <property type="entry name" value="RelE/ParE_toxin_dom_sf"/>
</dbReference>
<dbReference type="Proteomes" id="UP001284537">
    <property type="component" value="Unassembled WGS sequence"/>
</dbReference>
<comment type="similarity">
    <text evidence="1">Belongs to the RelE toxin family.</text>
</comment>
<evidence type="ECO:0000313" key="4">
    <source>
        <dbReference type="Proteomes" id="UP001284537"/>
    </source>
</evidence>
<name>A0ABU4UGX1_9GAMM</name>
<gene>
    <name evidence="3" type="ORF">QLH52_15380</name>
</gene>
<dbReference type="EMBL" id="JAXARY010000014">
    <property type="protein sequence ID" value="MDX8128676.1"/>
    <property type="molecule type" value="Genomic_DNA"/>
</dbReference>
<evidence type="ECO:0000256" key="2">
    <source>
        <dbReference type="ARBA" id="ARBA00022649"/>
    </source>
</evidence>
<dbReference type="InterPro" id="IPR007712">
    <property type="entry name" value="RelE/ParE_toxin"/>
</dbReference>
<dbReference type="SUPFAM" id="SSF143011">
    <property type="entry name" value="RelE-like"/>
    <property type="match status" value="1"/>
</dbReference>
<dbReference type="PANTHER" id="PTHR35601">
    <property type="entry name" value="TOXIN RELE"/>
    <property type="match status" value="1"/>
</dbReference>
<dbReference type="Gene3D" id="3.30.2310.20">
    <property type="entry name" value="RelE-like"/>
    <property type="match status" value="1"/>
</dbReference>